<name>A0ABW4BC62_9LACO</name>
<dbReference type="PANTHER" id="PTHR30005:SF0">
    <property type="entry name" value="RETROGRADE REGULATION PROTEIN 2"/>
    <property type="match status" value="1"/>
</dbReference>
<evidence type="ECO:0000313" key="3">
    <source>
        <dbReference type="EMBL" id="MFD1393097.1"/>
    </source>
</evidence>
<feature type="domain" description="Ppx/GppA phosphatase N-terminal" evidence="2">
    <location>
        <begin position="24"/>
        <end position="304"/>
    </location>
</feature>
<dbReference type="InterPro" id="IPR043129">
    <property type="entry name" value="ATPase_NBD"/>
</dbReference>
<dbReference type="EMBL" id="JBHTMO010000015">
    <property type="protein sequence ID" value="MFD1393097.1"/>
    <property type="molecule type" value="Genomic_DNA"/>
</dbReference>
<reference evidence="4" key="1">
    <citation type="journal article" date="2019" name="Int. J. Syst. Evol. Microbiol.">
        <title>The Global Catalogue of Microorganisms (GCM) 10K type strain sequencing project: providing services to taxonomists for standard genome sequencing and annotation.</title>
        <authorList>
            <consortium name="The Broad Institute Genomics Platform"/>
            <consortium name="The Broad Institute Genome Sequencing Center for Infectious Disease"/>
            <person name="Wu L."/>
            <person name="Ma J."/>
        </authorList>
    </citation>
    <scope>NUCLEOTIDE SEQUENCE [LARGE SCALE GENOMIC DNA]</scope>
    <source>
        <strain evidence="4">CCM 8911</strain>
    </source>
</reference>
<protein>
    <submittedName>
        <fullName evidence="3">Exopolyphosphatase</fullName>
    </submittedName>
</protein>
<dbReference type="Proteomes" id="UP001597249">
    <property type="component" value="Unassembled WGS sequence"/>
</dbReference>
<evidence type="ECO:0000313" key="4">
    <source>
        <dbReference type="Proteomes" id="UP001597249"/>
    </source>
</evidence>
<dbReference type="CDD" id="cd24052">
    <property type="entry name" value="ASKHA_NBD_HpPPX-GppA-like"/>
    <property type="match status" value="1"/>
</dbReference>
<accession>A0ABW4BC62</accession>
<evidence type="ECO:0000256" key="1">
    <source>
        <dbReference type="ARBA" id="ARBA00007125"/>
    </source>
</evidence>
<dbReference type="Gene3D" id="3.30.420.150">
    <property type="entry name" value="Exopolyphosphatase. Domain 2"/>
    <property type="match status" value="1"/>
</dbReference>
<comment type="caution">
    <text evidence="3">The sequence shown here is derived from an EMBL/GenBank/DDBJ whole genome shotgun (WGS) entry which is preliminary data.</text>
</comment>
<keyword evidence="4" id="KW-1185">Reference proteome</keyword>
<sequence>MNYYAVIDLGSNSARLSVWPMTTDGTPKEVVKLKEMVRLSEEMGPERTLKEPAMVRTIAALKKFATALRAFHPLKLDVLATAAARGAANQKAFLTRVKAETGLAITVISGSREAELDYLGVVNTLPIQNALIMDTGGGSTELALVQSRKLAHRISLPVGAVNLSERYLSADRVKPVELFNLITDLSTMLNGVWWLRKALNLPIVALGGSNRTLAKIQRRREALGNYEDIHGYRMSTTAANAIYADVLGKDLTARKEIPGLARERADIIIGGLTPVITMLRYIDCDRLMFSQNGLREGALYQYLTTTENFAVNEP</sequence>
<comment type="similarity">
    <text evidence="1">Belongs to the GppA/Ppx family.</text>
</comment>
<dbReference type="SUPFAM" id="SSF53067">
    <property type="entry name" value="Actin-like ATPase domain"/>
    <property type="match status" value="2"/>
</dbReference>
<dbReference type="InterPro" id="IPR003695">
    <property type="entry name" value="Ppx_GppA_N"/>
</dbReference>
<evidence type="ECO:0000259" key="2">
    <source>
        <dbReference type="Pfam" id="PF02541"/>
    </source>
</evidence>
<proteinExistence type="inferred from homology"/>
<dbReference type="Gene3D" id="3.30.420.40">
    <property type="match status" value="1"/>
</dbReference>
<dbReference type="InterPro" id="IPR050273">
    <property type="entry name" value="GppA/Ppx_hydrolase"/>
</dbReference>
<dbReference type="PANTHER" id="PTHR30005">
    <property type="entry name" value="EXOPOLYPHOSPHATASE"/>
    <property type="match status" value="1"/>
</dbReference>
<organism evidence="3 4">
    <name type="scientific">Lacticaseibacillus jixianensis</name>
    <dbReference type="NCBI Taxonomy" id="2486012"/>
    <lineage>
        <taxon>Bacteria</taxon>
        <taxon>Bacillati</taxon>
        <taxon>Bacillota</taxon>
        <taxon>Bacilli</taxon>
        <taxon>Lactobacillales</taxon>
        <taxon>Lactobacillaceae</taxon>
        <taxon>Lacticaseibacillus</taxon>
    </lineage>
</organism>
<gene>
    <name evidence="3" type="ORF">ACFQ3L_05750</name>
</gene>
<dbReference type="Pfam" id="PF02541">
    <property type="entry name" value="Ppx-GppA"/>
    <property type="match status" value="1"/>
</dbReference>
<dbReference type="RefSeq" id="WP_125585121.1">
    <property type="nucleotide sequence ID" value="NZ_JBHTMO010000015.1"/>
</dbReference>